<feature type="compositionally biased region" description="Polar residues" evidence="1">
    <location>
        <begin position="308"/>
        <end position="318"/>
    </location>
</feature>
<dbReference type="Proteomes" id="UP000238479">
    <property type="component" value="Chromosome 7"/>
</dbReference>
<dbReference type="OMA" id="ENPEEAC"/>
<dbReference type="PANTHER" id="PTHR35698">
    <property type="entry name" value="DNA-BINDING PROTEIN RHL1"/>
    <property type="match status" value="1"/>
</dbReference>
<sequence>MARGSKHKKEEEDEEDPERKRLKSLGFSNKLVSEIPARPQAPLRPSNAVVKHHGKDIIKKSQRKNRFLFSFPGLFAPIAGGKIGDLQDLGTKTPLLYLDFPQGRIKLFGTIVFPKNKYLTLQFPRGGKSVMCEDYFDNMIVFSDAWWIGTKDENPDETQLDFPKELNKGHNTDYEFKGGAGSASVVNNQSDYKNEITYVDEHSPDTKLEHNLSDDGNKDLIEVTPVRHSARTAGKRFNFGEASSGDDSVESNTDLCEGEDNQIGGLDSLSRKHASGNILFFCLNPTENLSIGDFNIVNEDAVKGAQIPEQNQESSMSEAKSKKQSHSAFSVTIPKEDSCSNHGPLVQTTISTLFKKVEKKKVGSSLPSQVQTPSQAHKTPRNPRKPASPKVSGQKLLQAPSKRKFNQDGRPSKKGKSIKENDAVGKRLAKKKEYEVEDDIEEFSSSSQDTDCSDEEWAA</sequence>
<keyword evidence="3" id="KW-1185">Reference proteome</keyword>
<comment type="caution">
    <text evidence="2">The sequence shown here is derived from an EMBL/GenBank/DDBJ whole genome shotgun (WGS) entry which is preliminary data.</text>
</comment>
<dbReference type="GO" id="GO:0003677">
    <property type="term" value="F:DNA binding"/>
    <property type="evidence" value="ECO:0007669"/>
    <property type="project" value="InterPro"/>
</dbReference>
<evidence type="ECO:0000256" key="1">
    <source>
        <dbReference type="SAM" id="MobiDB-lite"/>
    </source>
</evidence>
<feature type="region of interest" description="Disordered" evidence="1">
    <location>
        <begin position="237"/>
        <end position="259"/>
    </location>
</feature>
<gene>
    <name evidence="2" type="ORF">RchiOBHm_Chr7g0177071</name>
</gene>
<dbReference type="GO" id="GO:0042023">
    <property type="term" value="P:DNA endoreduplication"/>
    <property type="evidence" value="ECO:0007669"/>
    <property type="project" value="InterPro"/>
</dbReference>
<proteinExistence type="predicted"/>
<feature type="region of interest" description="Disordered" evidence="1">
    <location>
        <begin position="1"/>
        <end position="27"/>
    </location>
</feature>
<dbReference type="STRING" id="74649.A0A2P6P1H5"/>
<organism evidence="2 3">
    <name type="scientific">Rosa chinensis</name>
    <name type="common">China rose</name>
    <dbReference type="NCBI Taxonomy" id="74649"/>
    <lineage>
        <taxon>Eukaryota</taxon>
        <taxon>Viridiplantae</taxon>
        <taxon>Streptophyta</taxon>
        <taxon>Embryophyta</taxon>
        <taxon>Tracheophyta</taxon>
        <taxon>Spermatophyta</taxon>
        <taxon>Magnoliopsida</taxon>
        <taxon>eudicotyledons</taxon>
        <taxon>Gunneridae</taxon>
        <taxon>Pentapetalae</taxon>
        <taxon>rosids</taxon>
        <taxon>fabids</taxon>
        <taxon>Rosales</taxon>
        <taxon>Rosaceae</taxon>
        <taxon>Rosoideae</taxon>
        <taxon>Rosoideae incertae sedis</taxon>
        <taxon>Rosa</taxon>
    </lineage>
</organism>
<accession>A0A2P6P1H5</accession>
<protein>
    <recommendedName>
        <fullName evidence="4">DNA-binding protein RHL1</fullName>
    </recommendedName>
</protein>
<dbReference type="Gramene" id="PRQ15772">
    <property type="protein sequence ID" value="PRQ15772"/>
    <property type="gene ID" value="RchiOBHm_Chr7g0177071"/>
</dbReference>
<dbReference type="PANTHER" id="PTHR35698:SF2">
    <property type="entry name" value="DNA-BINDING PROTEIN RHL1"/>
    <property type="match status" value="1"/>
</dbReference>
<evidence type="ECO:0000313" key="3">
    <source>
        <dbReference type="Proteomes" id="UP000238479"/>
    </source>
</evidence>
<evidence type="ECO:0000313" key="2">
    <source>
        <dbReference type="EMBL" id="PRQ15772.1"/>
    </source>
</evidence>
<dbReference type="AlphaFoldDB" id="A0A2P6P1H5"/>
<dbReference type="EMBL" id="PDCK01000045">
    <property type="protein sequence ID" value="PRQ15772.1"/>
    <property type="molecule type" value="Genomic_DNA"/>
</dbReference>
<reference evidence="2 3" key="1">
    <citation type="journal article" date="2018" name="Nat. Genet.">
        <title>The Rosa genome provides new insights in the design of modern roses.</title>
        <authorList>
            <person name="Bendahmane M."/>
        </authorList>
    </citation>
    <scope>NUCLEOTIDE SEQUENCE [LARGE SCALE GENOMIC DNA]</scope>
    <source>
        <strain evidence="3">cv. Old Blush</strain>
    </source>
</reference>
<dbReference type="InterPro" id="IPR038859">
    <property type="entry name" value="RHL1"/>
</dbReference>
<feature type="compositionally biased region" description="Polar residues" evidence="1">
    <location>
        <begin position="365"/>
        <end position="377"/>
    </location>
</feature>
<feature type="compositionally biased region" description="Basic and acidic residues" evidence="1">
    <location>
        <begin position="405"/>
        <end position="425"/>
    </location>
</feature>
<feature type="region of interest" description="Disordered" evidence="1">
    <location>
        <begin position="362"/>
        <end position="459"/>
    </location>
</feature>
<evidence type="ECO:0008006" key="4">
    <source>
        <dbReference type="Google" id="ProtNLM"/>
    </source>
</evidence>
<feature type="region of interest" description="Disordered" evidence="1">
    <location>
        <begin position="307"/>
        <end position="342"/>
    </location>
</feature>
<name>A0A2P6P1H5_ROSCH</name>